<dbReference type="Proteomes" id="UP000234323">
    <property type="component" value="Unassembled WGS sequence"/>
</dbReference>
<proteinExistence type="predicted"/>
<keyword evidence="2" id="KW-1185">Reference proteome</keyword>
<name>A0A2I1HBW3_9GLOM</name>
<evidence type="ECO:0000313" key="2">
    <source>
        <dbReference type="Proteomes" id="UP000234323"/>
    </source>
</evidence>
<protein>
    <submittedName>
        <fullName evidence="1">Uncharacterized protein</fullName>
    </submittedName>
</protein>
<comment type="caution">
    <text evidence="1">The sequence shown here is derived from an EMBL/GenBank/DDBJ whole genome shotgun (WGS) entry which is preliminary data.</text>
</comment>
<reference evidence="1 2" key="1">
    <citation type="submission" date="2015-10" db="EMBL/GenBank/DDBJ databases">
        <title>Genome analyses suggest a sexual origin of heterokaryosis in a supposedly ancient asexual fungus.</title>
        <authorList>
            <person name="Ropars J."/>
            <person name="Sedzielewska K."/>
            <person name="Noel J."/>
            <person name="Charron P."/>
            <person name="Farinelli L."/>
            <person name="Marton T."/>
            <person name="Kruger M."/>
            <person name="Pelin A."/>
            <person name="Brachmann A."/>
            <person name="Corradi N."/>
        </authorList>
    </citation>
    <scope>NUCLEOTIDE SEQUENCE [LARGE SCALE GENOMIC DNA]</scope>
    <source>
        <strain evidence="1 2">A4</strain>
    </source>
</reference>
<dbReference type="AlphaFoldDB" id="A0A2I1HBW3"/>
<dbReference type="OrthoDB" id="2447800at2759"/>
<dbReference type="EMBL" id="LLXI01002142">
    <property type="protein sequence ID" value="PKY56325.1"/>
    <property type="molecule type" value="Genomic_DNA"/>
</dbReference>
<gene>
    <name evidence="1" type="ORF">RhiirA4_476549</name>
</gene>
<organism evidence="1 2">
    <name type="scientific">Rhizophagus irregularis</name>
    <dbReference type="NCBI Taxonomy" id="588596"/>
    <lineage>
        <taxon>Eukaryota</taxon>
        <taxon>Fungi</taxon>
        <taxon>Fungi incertae sedis</taxon>
        <taxon>Mucoromycota</taxon>
        <taxon>Glomeromycotina</taxon>
        <taxon>Glomeromycetes</taxon>
        <taxon>Glomerales</taxon>
        <taxon>Glomeraceae</taxon>
        <taxon>Rhizophagus</taxon>
    </lineage>
</organism>
<sequence>MTRDIERGDQTYGEKISYVAISPDGSIVATFNPYCSSILITKVETSKAVKSEKAEIHFNRKKFFDVIPSNILGWSWSLTVSDIIDSENNIGLIAISCIIDEDMNPKLKIRIENKIDVQ</sequence>
<accession>A0A2I1HBW3</accession>
<evidence type="ECO:0000313" key="1">
    <source>
        <dbReference type="EMBL" id="PKY56325.1"/>
    </source>
</evidence>